<sequence length="145" mass="15448">MSVTTAPSDELRADALARGYFGIDVPFMRHIGLEPVRLAPGLARTRLPLRPELVNSRGHGHGGAMMSALDFTLSAAARSHDPLGLGVITIEMNTHFLATATTDLLIEAHILRSGARTVFCEGDVTDAAGNVVCTARAVFKLVTLR</sequence>
<protein>
    <submittedName>
        <fullName evidence="4">PaaI family thioesterase</fullName>
    </submittedName>
</protein>
<dbReference type="InterPro" id="IPR006683">
    <property type="entry name" value="Thioestr_dom"/>
</dbReference>
<proteinExistence type="inferred from homology"/>
<dbReference type="InterPro" id="IPR029069">
    <property type="entry name" value="HotDog_dom_sf"/>
</dbReference>
<comment type="similarity">
    <text evidence="1">Belongs to the thioesterase PaaI family.</text>
</comment>
<dbReference type="InterPro" id="IPR039298">
    <property type="entry name" value="ACOT13"/>
</dbReference>
<dbReference type="Proteomes" id="UP001501627">
    <property type="component" value="Unassembled WGS sequence"/>
</dbReference>
<dbReference type="SUPFAM" id="SSF54637">
    <property type="entry name" value="Thioesterase/thiol ester dehydrase-isomerase"/>
    <property type="match status" value="1"/>
</dbReference>
<dbReference type="Pfam" id="PF03061">
    <property type="entry name" value="4HBT"/>
    <property type="match status" value="1"/>
</dbReference>
<evidence type="ECO:0000256" key="1">
    <source>
        <dbReference type="ARBA" id="ARBA00008324"/>
    </source>
</evidence>
<evidence type="ECO:0000313" key="4">
    <source>
        <dbReference type="EMBL" id="GAA3987815.1"/>
    </source>
</evidence>
<dbReference type="NCBIfam" id="TIGR00369">
    <property type="entry name" value="unchar_dom_1"/>
    <property type="match status" value="1"/>
</dbReference>
<reference evidence="5" key="1">
    <citation type="journal article" date="2019" name="Int. J. Syst. Evol. Microbiol.">
        <title>The Global Catalogue of Microorganisms (GCM) 10K type strain sequencing project: providing services to taxonomists for standard genome sequencing and annotation.</title>
        <authorList>
            <consortium name="The Broad Institute Genomics Platform"/>
            <consortium name="The Broad Institute Genome Sequencing Center for Infectious Disease"/>
            <person name="Wu L."/>
            <person name="Ma J."/>
        </authorList>
    </citation>
    <scope>NUCLEOTIDE SEQUENCE [LARGE SCALE GENOMIC DNA]</scope>
    <source>
        <strain evidence="5">JCM 17561</strain>
    </source>
</reference>
<name>A0ABP7QTD5_9BURK</name>
<accession>A0ABP7QTD5</accession>
<keyword evidence="2" id="KW-0378">Hydrolase</keyword>
<comment type="caution">
    <text evidence="4">The sequence shown here is derived from an EMBL/GenBank/DDBJ whole genome shotgun (WGS) entry which is preliminary data.</text>
</comment>
<dbReference type="RefSeq" id="WP_103044166.1">
    <property type="nucleotide sequence ID" value="NZ_BAABBP010000005.1"/>
</dbReference>
<dbReference type="Gene3D" id="3.10.129.10">
    <property type="entry name" value="Hotdog Thioesterase"/>
    <property type="match status" value="1"/>
</dbReference>
<evidence type="ECO:0000256" key="2">
    <source>
        <dbReference type="ARBA" id="ARBA00022801"/>
    </source>
</evidence>
<dbReference type="PANTHER" id="PTHR21660:SF1">
    <property type="entry name" value="ACYL-COENZYME A THIOESTERASE 13"/>
    <property type="match status" value="1"/>
</dbReference>
<dbReference type="EMBL" id="BAABBP010000005">
    <property type="protein sequence ID" value="GAA3987815.1"/>
    <property type="molecule type" value="Genomic_DNA"/>
</dbReference>
<evidence type="ECO:0000259" key="3">
    <source>
        <dbReference type="Pfam" id="PF03061"/>
    </source>
</evidence>
<gene>
    <name evidence="4" type="ORF">GCM10022279_08560</name>
</gene>
<organism evidence="4 5">
    <name type="scientific">Comamonas faecalis</name>
    <dbReference type="NCBI Taxonomy" id="1387849"/>
    <lineage>
        <taxon>Bacteria</taxon>
        <taxon>Pseudomonadati</taxon>
        <taxon>Pseudomonadota</taxon>
        <taxon>Betaproteobacteria</taxon>
        <taxon>Burkholderiales</taxon>
        <taxon>Comamonadaceae</taxon>
        <taxon>Comamonas</taxon>
    </lineage>
</organism>
<evidence type="ECO:0000313" key="5">
    <source>
        <dbReference type="Proteomes" id="UP001501627"/>
    </source>
</evidence>
<keyword evidence="5" id="KW-1185">Reference proteome</keyword>
<dbReference type="CDD" id="cd03443">
    <property type="entry name" value="PaaI_thioesterase"/>
    <property type="match status" value="1"/>
</dbReference>
<feature type="domain" description="Thioesterase" evidence="3">
    <location>
        <begin position="58"/>
        <end position="133"/>
    </location>
</feature>
<dbReference type="PANTHER" id="PTHR21660">
    <property type="entry name" value="THIOESTERASE SUPERFAMILY MEMBER-RELATED"/>
    <property type="match status" value="1"/>
</dbReference>
<dbReference type="InterPro" id="IPR003736">
    <property type="entry name" value="PAAI_dom"/>
</dbReference>